<dbReference type="Gene3D" id="1.20.1420.30">
    <property type="entry name" value="NCX, central ion-binding region"/>
    <property type="match status" value="2"/>
</dbReference>
<evidence type="ECO:0000256" key="8">
    <source>
        <dbReference type="ARBA" id="ARBA00038187"/>
    </source>
</evidence>
<comment type="subcellular location">
    <subcellularLocation>
        <location evidence="1">Membrane</location>
        <topology evidence="1">Multi-pass membrane protein</topology>
    </subcellularLocation>
</comment>
<dbReference type="EMBL" id="OZ019893">
    <property type="protein sequence ID" value="CAK9189450.1"/>
    <property type="molecule type" value="Genomic_DNA"/>
</dbReference>
<dbReference type="InterPro" id="IPR051359">
    <property type="entry name" value="CaCA_antiporter"/>
</dbReference>
<feature type="transmembrane region" description="Helical" evidence="9">
    <location>
        <begin position="658"/>
        <end position="682"/>
    </location>
</feature>
<feature type="transmembrane region" description="Helical" evidence="9">
    <location>
        <begin position="273"/>
        <end position="292"/>
    </location>
</feature>
<comment type="similarity">
    <text evidence="8">Belongs to the Ca(2+):cation antiporter (CaCA) (TC 2.A.19) family. Cation/calcium exchanger (CCX) subfamily.</text>
</comment>
<keyword evidence="4 9" id="KW-1133">Transmembrane helix</keyword>
<evidence type="ECO:0000313" key="11">
    <source>
        <dbReference type="EMBL" id="CAK9189450.1"/>
    </source>
</evidence>
<dbReference type="Proteomes" id="UP001497512">
    <property type="component" value="Chromosome 1"/>
</dbReference>
<feature type="transmembrane region" description="Helical" evidence="9">
    <location>
        <begin position="513"/>
        <end position="531"/>
    </location>
</feature>
<dbReference type="PANTHER" id="PTHR12266:SF0">
    <property type="entry name" value="MITOCHONDRIAL SODIUM_CALCIUM EXCHANGER PROTEIN"/>
    <property type="match status" value="1"/>
</dbReference>
<evidence type="ECO:0000256" key="9">
    <source>
        <dbReference type="SAM" id="Phobius"/>
    </source>
</evidence>
<evidence type="ECO:0000256" key="4">
    <source>
        <dbReference type="ARBA" id="ARBA00022989"/>
    </source>
</evidence>
<reference evidence="11 12" key="1">
    <citation type="submission" date="2024-02" db="EMBL/GenBank/DDBJ databases">
        <authorList>
            <consortium name="ELIXIR-Norway"/>
            <consortium name="Elixir Norway"/>
        </authorList>
    </citation>
    <scope>NUCLEOTIDE SEQUENCE [LARGE SCALE GENOMIC DNA]</scope>
</reference>
<name>A0ABP0T7G1_9BRYO</name>
<keyword evidence="2" id="KW-0813">Transport</keyword>
<evidence type="ECO:0000256" key="1">
    <source>
        <dbReference type="ARBA" id="ARBA00004141"/>
    </source>
</evidence>
<accession>A0ABP0T7G1</accession>
<organism evidence="11 12">
    <name type="scientific">Sphagnum troendelagicum</name>
    <dbReference type="NCBI Taxonomy" id="128251"/>
    <lineage>
        <taxon>Eukaryota</taxon>
        <taxon>Viridiplantae</taxon>
        <taxon>Streptophyta</taxon>
        <taxon>Embryophyta</taxon>
        <taxon>Bryophyta</taxon>
        <taxon>Sphagnophytina</taxon>
        <taxon>Sphagnopsida</taxon>
        <taxon>Sphagnales</taxon>
        <taxon>Sphagnaceae</taxon>
        <taxon>Sphagnum</taxon>
    </lineage>
</organism>
<keyword evidence="7" id="KW-0739">Sodium transport</keyword>
<proteinExistence type="inferred from homology"/>
<dbReference type="PANTHER" id="PTHR12266">
    <property type="entry name" value="NA+/CA2+ K+ INDEPENDENT EXCHANGER"/>
    <property type="match status" value="1"/>
</dbReference>
<evidence type="ECO:0000259" key="10">
    <source>
        <dbReference type="Pfam" id="PF01699"/>
    </source>
</evidence>
<feature type="transmembrane region" description="Helical" evidence="9">
    <location>
        <begin position="625"/>
        <end position="646"/>
    </location>
</feature>
<keyword evidence="5" id="KW-0915">Sodium</keyword>
<dbReference type="InterPro" id="IPR004837">
    <property type="entry name" value="NaCa_Exmemb"/>
</dbReference>
<evidence type="ECO:0000256" key="5">
    <source>
        <dbReference type="ARBA" id="ARBA00023053"/>
    </source>
</evidence>
<feature type="transmembrane region" description="Helical" evidence="9">
    <location>
        <begin position="156"/>
        <end position="174"/>
    </location>
</feature>
<feature type="transmembrane region" description="Helical" evidence="9">
    <location>
        <begin position="582"/>
        <end position="605"/>
    </location>
</feature>
<feature type="transmembrane region" description="Helical" evidence="9">
    <location>
        <begin position="298"/>
        <end position="317"/>
    </location>
</feature>
<evidence type="ECO:0000256" key="2">
    <source>
        <dbReference type="ARBA" id="ARBA00022448"/>
    </source>
</evidence>
<evidence type="ECO:0000256" key="7">
    <source>
        <dbReference type="ARBA" id="ARBA00023201"/>
    </source>
</evidence>
<feature type="transmembrane region" description="Helical" evidence="9">
    <location>
        <begin position="20"/>
        <end position="39"/>
    </location>
</feature>
<protein>
    <recommendedName>
        <fullName evidence="10">Sodium/calcium exchanger membrane region domain-containing protein</fullName>
    </recommendedName>
</protein>
<sequence>MATMWKEHWPQCRLQQFVTLASWILFLVLLHTSYLHSAIPSSGSMRSETSAFELQEKGHSQKIITAPARHILSTEHQANISLEVETGEVLPLATAATGFKQNVLTRTVISKPCENVRDHTGFASACAYVQANTDCHSGTLVEYTVIFYCRFAKMQLVGYLLLFIWLGMLFYMLGNTAADYFCCSLEKLTNLLRLPPTVAGVSLLPLGNGAPDVFASIAAFLQSGHSQVGLNSVLGGALFVTSVVAGSVSLAVQLYSQERSRVRLDFCCFLRDMGFFFFTLGILCAIIVAGEINFWKSVAYTSIYVVYGISVAVFEYMKTSACIKRKYFVLEPLLAGSSGLLSSIPQGDEEGSGTSSESSEAVQFPGESMLPQWNWRQHAHVAIYSHASLAGSLDLSLAAMETNPRPLWGYAEQLVELQEQSCWRLCLRILELPFDLPRRLTIPVIEDDRWSQPLGIASAVLAPVLLAGVWDSKDGEPFGTSITEYLFGGSVGVVLGILAFFTTESERPPHERWLCIWVAGGFIMSIVWFYLIATELVAALVALGVILEIDSAFLGLTLLAWGNSIGDLMSNLAISLNSGDGVQIAISGCYAGPMFNTLAGLGLSFMLATWKTFPNVLVLRHDNSLFYTIGFLFLSLLWALLVLPASGMSPNKILGAGLLLLYTTFLSLQLASFLGLISFGGVDLDSNSGFLGIQIL</sequence>
<keyword evidence="6 9" id="KW-0472">Membrane</keyword>
<keyword evidence="12" id="KW-1185">Reference proteome</keyword>
<gene>
    <name evidence="11" type="ORF">CSSPTR1EN2_LOCUS101</name>
</gene>
<evidence type="ECO:0000256" key="3">
    <source>
        <dbReference type="ARBA" id="ARBA00022692"/>
    </source>
</evidence>
<feature type="transmembrane region" description="Helical" evidence="9">
    <location>
        <begin position="233"/>
        <end position="252"/>
    </location>
</feature>
<dbReference type="InterPro" id="IPR044880">
    <property type="entry name" value="NCX_ion-bd_dom_sf"/>
</dbReference>
<keyword evidence="3 9" id="KW-0812">Transmembrane</keyword>
<feature type="domain" description="Sodium/calcium exchanger membrane region" evidence="10">
    <location>
        <begin position="164"/>
        <end position="307"/>
    </location>
</feature>
<feature type="transmembrane region" description="Helical" evidence="9">
    <location>
        <begin position="537"/>
        <end position="561"/>
    </location>
</feature>
<feature type="transmembrane region" description="Helical" evidence="9">
    <location>
        <begin position="482"/>
        <end position="501"/>
    </location>
</feature>
<feature type="domain" description="Sodium/calcium exchanger membrane region" evidence="10">
    <location>
        <begin position="518"/>
        <end position="670"/>
    </location>
</feature>
<evidence type="ECO:0000313" key="12">
    <source>
        <dbReference type="Proteomes" id="UP001497512"/>
    </source>
</evidence>
<evidence type="ECO:0000256" key="6">
    <source>
        <dbReference type="ARBA" id="ARBA00023136"/>
    </source>
</evidence>
<keyword evidence="7" id="KW-0406">Ion transport</keyword>
<dbReference type="Pfam" id="PF01699">
    <property type="entry name" value="Na_Ca_ex"/>
    <property type="match status" value="2"/>
</dbReference>